<dbReference type="InterPro" id="IPR029063">
    <property type="entry name" value="SAM-dependent_MTases_sf"/>
</dbReference>
<evidence type="ECO:0000256" key="3">
    <source>
        <dbReference type="ARBA" id="ARBA00022679"/>
    </source>
</evidence>
<dbReference type="SUPFAM" id="SSF53335">
    <property type="entry name" value="S-adenosyl-L-methionine-dependent methyltransferases"/>
    <property type="match status" value="1"/>
</dbReference>
<dbReference type="EMBL" id="CP002581">
    <property type="protein sequence ID" value="AJK50403.1"/>
    <property type="molecule type" value="Genomic_DNA"/>
</dbReference>
<dbReference type="GO" id="GO:0032259">
    <property type="term" value="P:methylation"/>
    <property type="evidence" value="ECO:0007669"/>
    <property type="project" value="UniProtKB-KW"/>
</dbReference>
<comment type="pathway">
    <text evidence="4">Phospholipid metabolism.</text>
</comment>
<evidence type="ECO:0000256" key="4">
    <source>
        <dbReference type="ARBA" id="ARBA00025707"/>
    </source>
</evidence>
<dbReference type="AlphaFoldDB" id="A0A0B6S423"/>
<dbReference type="HOGENOM" id="CLU_039068_7_0_4"/>
<name>A0A0B6S423_BURPL</name>
<comment type="pathway">
    <text evidence="1">Lipid metabolism.</text>
</comment>
<gene>
    <name evidence="6" type="ORF">BGL_2c23470</name>
</gene>
<dbReference type="InterPro" id="IPR013216">
    <property type="entry name" value="Methyltransf_11"/>
</dbReference>
<keyword evidence="2 6" id="KW-0489">Methyltransferase</keyword>
<evidence type="ECO:0000313" key="6">
    <source>
        <dbReference type="EMBL" id="AJK50403.1"/>
    </source>
</evidence>
<dbReference type="KEGG" id="bgp:BGL_2c23470"/>
<dbReference type="GO" id="GO:0000234">
    <property type="term" value="F:phosphoethanolamine N-methyltransferase activity"/>
    <property type="evidence" value="ECO:0007669"/>
    <property type="project" value="UniProtKB-EC"/>
</dbReference>
<protein>
    <submittedName>
        <fullName evidence="6">Phosphoethanolamine N-methyltransferase</fullName>
        <ecNumber evidence="6">2.1.1.103</ecNumber>
    </submittedName>
</protein>
<dbReference type="Proteomes" id="UP000031838">
    <property type="component" value="Chromosome 2"/>
</dbReference>
<reference evidence="6 7" key="2">
    <citation type="journal article" date="2016" name="Appl. Microbiol. Biotechnol.">
        <title>Mutations improving production and secretion of extracellular lipase by Burkholderia glumae PG1.</title>
        <authorList>
            <person name="Knapp A."/>
            <person name="Voget S."/>
            <person name="Gao R."/>
            <person name="Zaburannyi N."/>
            <person name="Krysciak D."/>
            <person name="Breuer M."/>
            <person name="Hauer B."/>
            <person name="Streit W.R."/>
            <person name="Muller R."/>
            <person name="Daniel R."/>
            <person name="Jaeger K.E."/>
        </authorList>
    </citation>
    <scope>NUCLEOTIDE SEQUENCE [LARGE SCALE GENOMIC DNA]</scope>
    <source>
        <strain evidence="6 7">PG1</strain>
    </source>
</reference>
<dbReference type="PANTHER" id="PTHR44307">
    <property type="entry name" value="PHOSPHOETHANOLAMINE METHYLTRANSFERASE"/>
    <property type="match status" value="1"/>
</dbReference>
<dbReference type="Gene3D" id="3.40.50.150">
    <property type="entry name" value="Vaccinia Virus protein VP39"/>
    <property type="match status" value="1"/>
</dbReference>
<evidence type="ECO:0000256" key="2">
    <source>
        <dbReference type="ARBA" id="ARBA00022603"/>
    </source>
</evidence>
<dbReference type="RefSeq" id="WP_042628692.1">
    <property type="nucleotide sequence ID" value="NZ_CP002581.1"/>
</dbReference>
<keyword evidence="3 6" id="KW-0808">Transferase</keyword>
<dbReference type="PANTHER" id="PTHR44307:SF2">
    <property type="entry name" value="PHOSPHOETHANOLAMINE METHYLTRANSFERASE ISOFORM X1"/>
    <property type="match status" value="1"/>
</dbReference>
<dbReference type="CDD" id="cd02440">
    <property type="entry name" value="AdoMet_MTases"/>
    <property type="match status" value="1"/>
</dbReference>
<dbReference type="Pfam" id="PF08241">
    <property type="entry name" value="Methyltransf_11"/>
    <property type="match status" value="1"/>
</dbReference>
<reference evidence="7" key="1">
    <citation type="submission" date="2011-03" db="EMBL/GenBank/DDBJ databases">
        <authorList>
            <person name="Voget S."/>
            <person name="Streit W.R."/>
            <person name="Jaeger K.E."/>
            <person name="Daniel R."/>
        </authorList>
    </citation>
    <scope>NUCLEOTIDE SEQUENCE [LARGE SCALE GENOMIC DNA]</scope>
    <source>
        <strain evidence="7">PG1</strain>
    </source>
</reference>
<organism evidence="6 7">
    <name type="scientific">Burkholderia plantarii</name>
    <dbReference type="NCBI Taxonomy" id="41899"/>
    <lineage>
        <taxon>Bacteria</taxon>
        <taxon>Pseudomonadati</taxon>
        <taxon>Pseudomonadota</taxon>
        <taxon>Betaproteobacteria</taxon>
        <taxon>Burkholderiales</taxon>
        <taxon>Burkholderiaceae</taxon>
        <taxon>Burkholderia</taxon>
    </lineage>
</organism>
<evidence type="ECO:0000256" key="1">
    <source>
        <dbReference type="ARBA" id="ARBA00005189"/>
    </source>
</evidence>
<proteinExistence type="predicted"/>
<dbReference type="EC" id="2.1.1.103" evidence="6"/>
<sequence length="264" mass="29205">MHAATTGFSRAYEAQRYTDPHNILRSEIIYGEGFQSPGGLAGFKAMLADRMALTPGMRLLDIGSGLGGAAFYLSDRYDVEVVGLDTAPRMTELSVIRQTTRDPRRRVLFVNGDVHDAQLDAGGFDLIYSRDVLMYEHAKPALFARCHALLKPGGRLFVTDFCRHRSSAEFDDYMAASGYDLKSIDDYARIIAGAGFAQVEQSDLSALAEAQLTADLRRYRARQASGDPAIGDADAEHIVERWQRKIRFMKAGWLTQGLFVAARA</sequence>
<evidence type="ECO:0000313" key="7">
    <source>
        <dbReference type="Proteomes" id="UP000031838"/>
    </source>
</evidence>
<feature type="domain" description="Methyltransferase type 11" evidence="5">
    <location>
        <begin position="60"/>
        <end position="158"/>
    </location>
</feature>
<evidence type="ECO:0000259" key="5">
    <source>
        <dbReference type="Pfam" id="PF08241"/>
    </source>
</evidence>
<keyword evidence="7" id="KW-1185">Reference proteome</keyword>
<accession>A0A0B6S423</accession>